<comment type="caution">
    <text evidence="1">The sequence shown here is derived from an EMBL/GenBank/DDBJ whole genome shotgun (WGS) entry which is preliminary data.</text>
</comment>
<protein>
    <submittedName>
        <fullName evidence="1">Uncharacterized protein</fullName>
    </submittedName>
</protein>
<organism evidence="1 2">
    <name type="scientific">Methylobacterium gregans</name>
    <dbReference type="NCBI Taxonomy" id="374424"/>
    <lineage>
        <taxon>Bacteria</taxon>
        <taxon>Pseudomonadati</taxon>
        <taxon>Pseudomonadota</taxon>
        <taxon>Alphaproteobacteria</taxon>
        <taxon>Hyphomicrobiales</taxon>
        <taxon>Methylobacteriaceae</taxon>
        <taxon>Methylobacterium</taxon>
    </lineage>
</organism>
<proteinExistence type="predicted"/>
<reference evidence="1" key="2">
    <citation type="submission" date="2021-08" db="EMBL/GenBank/DDBJ databases">
        <authorList>
            <person name="Tani A."/>
            <person name="Ola A."/>
            <person name="Ogura Y."/>
            <person name="Katsura K."/>
            <person name="Hayashi T."/>
        </authorList>
    </citation>
    <scope>NUCLEOTIDE SEQUENCE</scope>
    <source>
        <strain evidence="1">NBRC 103626</strain>
    </source>
</reference>
<name>A0AA37HLK4_9HYPH</name>
<accession>A0AA37HLK4</accession>
<sequence>MTLPPAPAGVEACLRRTFPEVPDRDLTTREVTRMLGDAILLDKAKTACGLLAVQWVERVRRDFAR</sequence>
<dbReference type="AlphaFoldDB" id="A0AA37HLK4"/>
<evidence type="ECO:0000313" key="1">
    <source>
        <dbReference type="EMBL" id="GJD78034.1"/>
    </source>
</evidence>
<dbReference type="RefSeq" id="WP_238301765.1">
    <property type="nucleotide sequence ID" value="NZ_BPQM01000026.1"/>
</dbReference>
<keyword evidence="2" id="KW-1185">Reference proteome</keyword>
<evidence type="ECO:0000313" key="2">
    <source>
        <dbReference type="Proteomes" id="UP001055108"/>
    </source>
</evidence>
<gene>
    <name evidence="1" type="ORF">NBEOAGPD_1246</name>
</gene>
<reference evidence="1" key="1">
    <citation type="journal article" date="2016" name="Front. Microbiol.">
        <title>Genome Sequence of the Piezophilic, Mesophilic Sulfate-Reducing Bacterium Desulfovibrio indicus J2T.</title>
        <authorList>
            <person name="Cao J."/>
            <person name="Maignien L."/>
            <person name="Shao Z."/>
            <person name="Alain K."/>
            <person name="Jebbar M."/>
        </authorList>
    </citation>
    <scope>NUCLEOTIDE SEQUENCE</scope>
    <source>
        <strain evidence="1">NBRC 103626</strain>
    </source>
</reference>
<dbReference type="EMBL" id="BPQM01000026">
    <property type="protein sequence ID" value="GJD78034.1"/>
    <property type="molecule type" value="Genomic_DNA"/>
</dbReference>
<dbReference type="Proteomes" id="UP001055108">
    <property type="component" value="Unassembled WGS sequence"/>
</dbReference>